<keyword evidence="6" id="KW-1185">Reference proteome</keyword>
<dbReference type="PANTHER" id="PTHR45772">
    <property type="entry name" value="CONSERVED COMPONENT OF ABC TRANSPORTER FOR NATURAL AMINO ACIDS-RELATED"/>
    <property type="match status" value="1"/>
</dbReference>
<evidence type="ECO:0000256" key="2">
    <source>
        <dbReference type="ARBA" id="ARBA00022741"/>
    </source>
</evidence>
<keyword evidence="3 5" id="KW-0067">ATP-binding</keyword>
<dbReference type="Proteomes" id="UP001314681">
    <property type="component" value="Unassembled WGS sequence"/>
</dbReference>
<dbReference type="PROSITE" id="PS50893">
    <property type="entry name" value="ABC_TRANSPORTER_2"/>
    <property type="match status" value="1"/>
</dbReference>
<dbReference type="InterPro" id="IPR017871">
    <property type="entry name" value="ABC_transporter-like_CS"/>
</dbReference>
<dbReference type="Pfam" id="PF12399">
    <property type="entry name" value="BCA_ABC_TP_C"/>
    <property type="match status" value="1"/>
</dbReference>
<evidence type="ECO:0000256" key="3">
    <source>
        <dbReference type="ARBA" id="ARBA00022840"/>
    </source>
</evidence>
<reference evidence="5 6" key="1">
    <citation type="submission" date="2021-06" db="EMBL/GenBank/DDBJ databases">
        <title>Description of novel taxa of the family Lachnospiraceae.</title>
        <authorList>
            <person name="Chaplin A.V."/>
            <person name="Sokolova S.R."/>
            <person name="Pikina A.P."/>
            <person name="Korzhanova M."/>
            <person name="Belova V."/>
            <person name="Korostin D."/>
            <person name="Efimov B.A."/>
        </authorList>
    </citation>
    <scope>NUCLEOTIDE SEQUENCE [LARGE SCALE GENOMIC DNA]</scope>
    <source>
        <strain evidence="5 6">ASD4241</strain>
    </source>
</reference>
<dbReference type="SMART" id="SM00382">
    <property type="entry name" value="AAA"/>
    <property type="match status" value="1"/>
</dbReference>
<accession>A0ABS6KAX7</accession>
<dbReference type="InterPro" id="IPR051120">
    <property type="entry name" value="ABC_AA/LPS_Transport"/>
</dbReference>
<dbReference type="InterPro" id="IPR003593">
    <property type="entry name" value="AAA+_ATPase"/>
</dbReference>
<protein>
    <submittedName>
        <fullName evidence="5">ABC transporter ATP-binding protein</fullName>
    </submittedName>
</protein>
<keyword evidence="1" id="KW-0813">Transport</keyword>
<keyword evidence="2" id="KW-0547">Nucleotide-binding</keyword>
<evidence type="ECO:0000256" key="1">
    <source>
        <dbReference type="ARBA" id="ARBA00022448"/>
    </source>
</evidence>
<dbReference type="PROSITE" id="PS00211">
    <property type="entry name" value="ABC_TRANSPORTER_1"/>
    <property type="match status" value="1"/>
</dbReference>
<gene>
    <name evidence="5" type="ORF">KTH90_16775</name>
</gene>
<dbReference type="EMBL" id="JAHQCX010000012">
    <property type="protein sequence ID" value="MBU9727666.1"/>
    <property type="molecule type" value="Genomic_DNA"/>
</dbReference>
<comment type="caution">
    <text evidence="5">The sequence shown here is derived from an EMBL/GenBank/DDBJ whole genome shotgun (WGS) entry which is preliminary data.</text>
</comment>
<sequence>MILEIDRITMKFGTLAVLDDISFGVKEHSIHGVIGPNGSGKTTLFNVISRIYTPSAGEIRFAGNNIIPLRSHQLAKLGIARTFQLLRVFPSLTVLENLMLAMTPREKTTIIDDFLSTPRMNKQEAEMREQAYEVLKMIGLERKANNPTDGISVGQRRMLQLGLAIISKPRLLLLDECVAGLDPENVEKLVRLLQYFRNDLNITVLMVEHIMDVVLRVCDRITALDYGRLICEGTPGEVVENPDVIEAYLGKA</sequence>
<name>A0ABS6KAX7_9FIRM</name>
<evidence type="ECO:0000313" key="5">
    <source>
        <dbReference type="EMBL" id="MBU9727666.1"/>
    </source>
</evidence>
<proteinExistence type="predicted"/>
<dbReference type="InterPro" id="IPR027417">
    <property type="entry name" value="P-loop_NTPase"/>
</dbReference>
<organism evidence="5 6">
    <name type="scientific">Diplocloster modestus</name>
    <dbReference type="NCBI Taxonomy" id="2850322"/>
    <lineage>
        <taxon>Bacteria</taxon>
        <taxon>Bacillati</taxon>
        <taxon>Bacillota</taxon>
        <taxon>Clostridia</taxon>
        <taxon>Lachnospirales</taxon>
        <taxon>Lachnospiraceae</taxon>
        <taxon>Diplocloster</taxon>
    </lineage>
</organism>
<dbReference type="Pfam" id="PF00005">
    <property type="entry name" value="ABC_tran"/>
    <property type="match status" value="1"/>
</dbReference>
<dbReference type="SUPFAM" id="SSF52540">
    <property type="entry name" value="P-loop containing nucleoside triphosphate hydrolases"/>
    <property type="match status" value="1"/>
</dbReference>
<dbReference type="CDD" id="cd03219">
    <property type="entry name" value="ABC_Mj1267_LivG_branched"/>
    <property type="match status" value="1"/>
</dbReference>
<dbReference type="InterPro" id="IPR032823">
    <property type="entry name" value="BCA_ABC_TP_C"/>
</dbReference>
<dbReference type="InterPro" id="IPR003439">
    <property type="entry name" value="ABC_transporter-like_ATP-bd"/>
</dbReference>
<dbReference type="GO" id="GO:0005524">
    <property type="term" value="F:ATP binding"/>
    <property type="evidence" value="ECO:0007669"/>
    <property type="project" value="UniProtKB-KW"/>
</dbReference>
<evidence type="ECO:0000259" key="4">
    <source>
        <dbReference type="PROSITE" id="PS50893"/>
    </source>
</evidence>
<dbReference type="PANTHER" id="PTHR45772:SF9">
    <property type="entry name" value="CONSERVED COMPONENT OF ABC TRANSPORTER FOR NATURAL AMINO ACIDS"/>
    <property type="match status" value="1"/>
</dbReference>
<dbReference type="Gene3D" id="3.40.50.300">
    <property type="entry name" value="P-loop containing nucleotide triphosphate hydrolases"/>
    <property type="match status" value="1"/>
</dbReference>
<feature type="domain" description="ABC transporter" evidence="4">
    <location>
        <begin position="3"/>
        <end position="251"/>
    </location>
</feature>
<evidence type="ECO:0000313" key="6">
    <source>
        <dbReference type="Proteomes" id="UP001314681"/>
    </source>
</evidence>